<dbReference type="EMBL" id="ML145094">
    <property type="protein sequence ID" value="TBU62241.1"/>
    <property type="molecule type" value="Genomic_DNA"/>
</dbReference>
<keyword evidence="2" id="KW-1185">Reference proteome</keyword>
<feature type="non-terminal residue" evidence="1">
    <location>
        <position position="71"/>
    </location>
</feature>
<organism evidence="1 2">
    <name type="scientific">Dichomitus squalens</name>
    <dbReference type="NCBI Taxonomy" id="114155"/>
    <lineage>
        <taxon>Eukaryota</taxon>
        <taxon>Fungi</taxon>
        <taxon>Dikarya</taxon>
        <taxon>Basidiomycota</taxon>
        <taxon>Agaricomycotina</taxon>
        <taxon>Agaricomycetes</taxon>
        <taxon>Polyporales</taxon>
        <taxon>Polyporaceae</taxon>
        <taxon>Dichomitus</taxon>
    </lineage>
</organism>
<dbReference type="Proteomes" id="UP000292082">
    <property type="component" value="Unassembled WGS sequence"/>
</dbReference>
<proteinExistence type="predicted"/>
<name>A0A4Q9Q5F0_9APHY</name>
<evidence type="ECO:0000313" key="1">
    <source>
        <dbReference type="EMBL" id="TBU62241.1"/>
    </source>
</evidence>
<gene>
    <name evidence="1" type="ORF">BD310DRAFT_771178</name>
</gene>
<evidence type="ECO:0000313" key="2">
    <source>
        <dbReference type="Proteomes" id="UP000292082"/>
    </source>
</evidence>
<reference evidence="1 2" key="1">
    <citation type="submission" date="2019-01" db="EMBL/GenBank/DDBJ databases">
        <title>Draft genome sequences of three monokaryotic isolates of the white-rot basidiomycete fungus Dichomitus squalens.</title>
        <authorList>
            <consortium name="DOE Joint Genome Institute"/>
            <person name="Lopez S.C."/>
            <person name="Andreopoulos B."/>
            <person name="Pangilinan J."/>
            <person name="Lipzen A."/>
            <person name="Riley R."/>
            <person name="Ahrendt S."/>
            <person name="Ng V."/>
            <person name="Barry K."/>
            <person name="Daum C."/>
            <person name="Grigoriev I.V."/>
            <person name="Hilden K.S."/>
            <person name="Makela M.R."/>
            <person name="de Vries R.P."/>
        </authorList>
    </citation>
    <scope>NUCLEOTIDE SEQUENCE [LARGE SCALE GENOMIC DNA]</scope>
    <source>
        <strain evidence="1 2">CBS 464.89</strain>
    </source>
</reference>
<protein>
    <submittedName>
        <fullName evidence="1">Uncharacterized protein</fullName>
    </submittedName>
</protein>
<dbReference type="AlphaFoldDB" id="A0A4Q9Q5F0"/>
<sequence>MDAIRLVRGIAANGPPYPDDAPRAVVDFLTMMSAEDGPPAEDTQSHCSEHSARYFLEAFEIFPGHPPSSNA</sequence>
<accession>A0A4Q9Q5F0</accession>